<evidence type="ECO:0000313" key="2">
    <source>
        <dbReference type="EMBL" id="MEP0949070.1"/>
    </source>
</evidence>
<name>A0ABV0K954_9CYAN</name>
<evidence type="ECO:0000256" key="1">
    <source>
        <dbReference type="SAM" id="MobiDB-lite"/>
    </source>
</evidence>
<proteinExistence type="predicted"/>
<comment type="caution">
    <text evidence="2">The sequence shown here is derived from an EMBL/GenBank/DDBJ whole genome shotgun (WGS) entry which is preliminary data.</text>
</comment>
<reference evidence="2 3" key="1">
    <citation type="submission" date="2022-04" db="EMBL/GenBank/DDBJ databases">
        <title>Positive selection, recombination, and allopatry shape intraspecific diversity of widespread and dominant cyanobacteria.</title>
        <authorList>
            <person name="Wei J."/>
            <person name="Shu W."/>
            <person name="Hu C."/>
        </authorList>
    </citation>
    <scope>NUCLEOTIDE SEQUENCE [LARGE SCALE GENOMIC DNA]</scope>
    <source>
        <strain evidence="2 3">DQ-A4</strain>
    </source>
</reference>
<sequence>MPAQPKTRPLGEMLQRAGLLSQAQLDVVLQDQQWQPDLRIGDILELRGWVKRDAIEFFAEQWPKLATIGRDNPIGYYFQQAGLLNSQQVDALLREQAQAGLRIGALAVLHGWLSQETLDWFLRSLAPEESASSAFMKRKQGNGSDRISQAGQAQSKPQATQVQPSPPKTVTAPPAKEPTKPSLDDISWVD</sequence>
<dbReference type="SUPFAM" id="SSF160246">
    <property type="entry name" value="EspE N-terminal domain-like"/>
    <property type="match status" value="2"/>
</dbReference>
<protein>
    <recommendedName>
        <fullName evidence="4">DUF4332 domain-containing protein</fullName>
    </recommendedName>
</protein>
<dbReference type="RefSeq" id="WP_348251342.1">
    <property type="nucleotide sequence ID" value="NZ_JAMPKX010000010.1"/>
</dbReference>
<evidence type="ECO:0000313" key="3">
    <source>
        <dbReference type="Proteomes" id="UP001482513"/>
    </source>
</evidence>
<dbReference type="Proteomes" id="UP001482513">
    <property type="component" value="Unassembled WGS sequence"/>
</dbReference>
<organism evidence="2 3">
    <name type="scientific">Leptolyngbya subtilissima DQ-A4</name>
    <dbReference type="NCBI Taxonomy" id="2933933"/>
    <lineage>
        <taxon>Bacteria</taxon>
        <taxon>Bacillati</taxon>
        <taxon>Cyanobacteriota</taxon>
        <taxon>Cyanophyceae</taxon>
        <taxon>Leptolyngbyales</taxon>
        <taxon>Leptolyngbyaceae</taxon>
        <taxon>Leptolyngbya group</taxon>
        <taxon>Leptolyngbya</taxon>
    </lineage>
</organism>
<evidence type="ECO:0008006" key="4">
    <source>
        <dbReference type="Google" id="ProtNLM"/>
    </source>
</evidence>
<accession>A0ABV0K954</accession>
<gene>
    <name evidence="2" type="ORF">NC992_19475</name>
</gene>
<feature type="region of interest" description="Disordered" evidence="1">
    <location>
        <begin position="133"/>
        <end position="190"/>
    </location>
</feature>
<keyword evidence="3" id="KW-1185">Reference proteome</keyword>
<dbReference type="EMBL" id="JAMPKX010000010">
    <property type="protein sequence ID" value="MEP0949070.1"/>
    <property type="molecule type" value="Genomic_DNA"/>
</dbReference>
<feature type="compositionally biased region" description="Polar residues" evidence="1">
    <location>
        <begin position="141"/>
        <end position="163"/>
    </location>
</feature>
<dbReference type="InterPro" id="IPR037257">
    <property type="entry name" value="T2SS_E_N_sf"/>
</dbReference>